<dbReference type="CDD" id="cd01650">
    <property type="entry name" value="RT_nLTR_like"/>
    <property type="match status" value="1"/>
</dbReference>
<reference evidence="10" key="1">
    <citation type="submission" date="2020-11" db="EMBL/GenBank/DDBJ databases">
        <authorList>
            <person name="Whiteford S."/>
        </authorList>
    </citation>
    <scope>NUCLEOTIDE SEQUENCE</scope>
</reference>
<feature type="transmembrane region" description="Helical" evidence="7">
    <location>
        <begin position="453"/>
        <end position="473"/>
    </location>
</feature>
<evidence type="ECO:0000256" key="1">
    <source>
        <dbReference type="ARBA" id="ARBA00004651"/>
    </source>
</evidence>
<dbReference type="InterPro" id="IPR005829">
    <property type="entry name" value="Sugar_transporter_CS"/>
</dbReference>
<feature type="transmembrane region" description="Helical" evidence="7">
    <location>
        <begin position="410"/>
        <end position="433"/>
    </location>
</feature>
<keyword evidence="3 7" id="KW-0812">Transmembrane</keyword>
<comment type="caution">
    <text evidence="10">The sequence shown here is derived from an EMBL/GenBank/DDBJ whole genome shotgun (WGS) entry which is preliminary data.</text>
</comment>
<feature type="transmembrane region" description="Helical" evidence="7">
    <location>
        <begin position="750"/>
        <end position="776"/>
    </location>
</feature>
<keyword evidence="5 7" id="KW-0472">Membrane</keyword>
<dbReference type="GO" id="GO:0051119">
    <property type="term" value="F:sugar transmembrane transporter activity"/>
    <property type="evidence" value="ECO:0007669"/>
    <property type="project" value="InterPro"/>
</dbReference>
<dbReference type="Gene3D" id="1.20.1250.20">
    <property type="entry name" value="MFS general substrate transporter like domains"/>
    <property type="match status" value="1"/>
</dbReference>
<dbReference type="PROSITE" id="PS50850">
    <property type="entry name" value="MFS"/>
    <property type="match status" value="1"/>
</dbReference>
<name>A0A8S4G1J3_PLUXY</name>
<accession>A0A8S4G1J3</accession>
<organism evidence="10 11">
    <name type="scientific">Plutella xylostella</name>
    <name type="common">Diamondback moth</name>
    <name type="synonym">Plutella maculipennis</name>
    <dbReference type="NCBI Taxonomy" id="51655"/>
    <lineage>
        <taxon>Eukaryota</taxon>
        <taxon>Metazoa</taxon>
        <taxon>Ecdysozoa</taxon>
        <taxon>Arthropoda</taxon>
        <taxon>Hexapoda</taxon>
        <taxon>Insecta</taxon>
        <taxon>Pterygota</taxon>
        <taxon>Neoptera</taxon>
        <taxon>Endopterygota</taxon>
        <taxon>Lepidoptera</taxon>
        <taxon>Glossata</taxon>
        <taxon>Ditrysia</taxon>
        <taxon>Yponomeutoidea</taxon>
        <taxon>Plutellidae</taxon>
        <taxon>Plutella</taxon>
    </lineage>
</organism>
<dbReference type="Pfam" id="PF00078">
    <property type="entry name" value="RVT_1"/>
    <property type="match status" value="1"/>
</dbReference>
<keyword evidence="6" id="KW-0325">Glycoprotein</keyword>
<keyword evidence="4 7" id="KW-1133">Transmembrane helix</keyword>
<dbReference type="PRINTS" id="PR00171">
    <property type="entry name" value="SUGRTRNSPORT"/>
</dbReference>
<dbReference type="SUPFAM" id="SSF103473">
    <property type="entry name" value="MFS general substrate transporter"/>
    <property type="match status" value="1"/>
</dbReference>
<feature type="transmembrane region" description="Helical" evidence="7">
    <location>
        <begin position="506"/>
        <end position="526"/>
    </location>
</feature>
<keyword evidence="11" id="KW-1185">Reference proteome</keyword>
<feature type="domain" description="Reverse transcriptase" evidence="9">
    <location>
        <begin position="51"/>
        <end position="334"/>
    </location>
</feature>
<dbReference type="EMBL" id="CAJHNJ030000053">
    <property type="protein sequence ID" value="CAG9132802.1"/>
    <property type="molecule type" value="Genomic_DNA"/>
</dbReference>
<dbReference type="AlphaFoldDB" id="A0A8S4G1J3"/>
<proteinExistence type="predicted"/>
<evidence type="ECO:0000256" key="6">
    <source>
        <dbReference type="ARBA" id="ARBA00023180"/>
    </source>
</evidence>
<dbReference type="GO" id="GO:0071897">
    <property type="term" value="P:DNA biosynthetic process"/>
    <property type="evidence" value="ECO:0007669"/>
    <property type="project" value="UniProtKB-ARBA"/>
</dbReference>
<dbReference type="InterPro" id="IPR003663">
    <property type="entry name" value="Sugar/inositol_transpt"/>
</dbReference>
<feature type="transmembrane region" description="Helical" evidence="7">
    <location>
        <begin position="716"/>
        <end position="738"/>
    </location>
</feature>
<dbReference type="InterPro" id="IPR043502">
    <property type="entry name" value="DNA/RNA_pol_sf"/>
</dbReference>
<dbReference type="GO" id="GO:0005886">
    <property type="term" value="C:plasma membrane"/>
    <property type="evidence" value="ECO:0007669"/>
    <property type="project" value="UniProtKB-SubCell"/>
</dbReference>
<dbReference type="InterPro" id="IPR036259">
    <property type="entry name" value="MFS_trans_sf"/>
</dbReference>
<dbReference type="CDD" id="cd17358">
    <property type="entry name" value="MFS_GLUT6_8_Class3_like"/>
    <property type="match status" value="1"/>
</dbReference>
<dbReference type="InterPro" id="IPR020846">
    <property type="entry name" value="MFS_dom"/>
</dbReference>
<feature type="transmembrane region" description="Helical" evidence="7">
    <location>
        <begin position="538"/>
        <end position="557"/>
    </location>
</feature>
<evidence type="ECO:0000313" key="10">
    <source>
        <dbReference type="EMBL" id="CAG9132802.1"/>
    </source>
</evidence>
<dbReference type="InterPro" id="IPR050549">
    <property type="entry name" value="MFS_Trehalose_Transporter"/>
</dbReference>
<dbReference type="PANTHER" id="PTHR48021:SF7">
    <property type="entry name" value="RH09188P"/>
    <property type="match status" value="1"/>
</dbReference>
<dbReference type="InterPro" id="IPR005828">
    <property type="entry name" value="MFS_sugar_transport-like"/>
</dbReference>
<dbReference type="FunFam" id="1.20.1250.20:FF:000249">
    <property type="entry name" value="facilitated trehalose transporter Tret1"/>
    <property type="match status" value="1"/>
</dbReference>
<evidence type="ECO:0000313" key="11">
    <source>
        <dbReference type="Proteomes" id="UP000653454"/>
    </source>
</evidence>
<evidence type="ECO:0000256" key="2">
    <source>
        <dbReference type="ARBA" id="ARBA00022475"/>
    </source>
</evidence>
<comment type="subcellular location">
    <subcellularLocation>
        <location evidence="1">Cell membrane</location>
        <topology evidence="1">Multi-pass membrane protein</topology>
    </subcellularLocation>
</comment>
<evidence type="ECO:0000256" key="3">
    <source>
        <dbReference type="ARBA" id="ARBA00022692"/>
    </source>
</evidence>
<dbReference type="InterPro" id="IPR000477">
    <property type="entry name" value="RT_dom"/>
</dbReference>
<feature type="transmembrane region" description="Helical" evidence="7">
    <location>
        <begin position="819"/>
        <end position="840"/>
    </location>
</feature>
<evidence type="ECO:0000256" key="7">
    <source>
        <dbReference type="SAM" id="Phobius"/>
    </source>
</evidence>
<feature type="transmembrane region" description="Helical" evidence="7">
    <location>
        <begin position="788"/>
        <end position="807"/>
    </location>
</feature>
<keyword evidence="2" id="KW-1003">Cell membrane</keyword>
<dbReference type="PROSITE" id="PS00216">
    <property type="entry name" value="SUGAR_TRANSPORT_1"/>
    <property type="match status" value="1"/>
</dbReference>
<feature type="transmembrane region" description="Helical" evidence="7">
    <location>
        <begin position="563"/>
        <end position="584"/>
    </location>
</feature>
<feature type="transmembrane region" description="Helical" evidence="7">
    <location>
        <begin position="652"/>
        <end position="675"/>
    </location>
</feature>
<feature type="domain" description="Major facilitator superfamily (MFS) profile" evidence="8">
    <location>
        <begin position="412"/>
        <end position="844"/>
    </location>
</feature>
<feature type="transmembrane region" description="Helical" evidence="7">
    <location>
        <begin position="687"/>
        <end position="709"/>
    </location>
</feature>
<dbReference type="SUPFAM" id="SSF56672">
    <property type="entry name" value="DNA/RNA polymerases"/>
    <property type="match status" value="1"/>
</dbReference>
<feature type="transmembrane region" description="Helical" evidence="7">
    <location>
        <begin position="480"/>
        <end position="500"/>
    </location>
</feature>
<dbReference type="Pfam" id="PF00083">
    <property type="entry name" value="Sugar_tr"/>
    <property type="match status" value="1"/>
</dbReference>
<evidence type="ECO:0000259" key="8">
    <source>
        <dbReference type="PROSITE" id="PS50850"/>
    </source>
</evidence>
<dbReference type="PROSITE" id="PS00217">
    <property type="entry name" value="SUGAR_TRANSPORT_2"/>
    <property type="match status" value="1"/>
</dbReference>
<evidence type="ECO:0000256" key="4">
    <source>
        <dbReference type="ARBA" id="ARBA00022989"/>
    </source>
</evidence>
<gene>
    <name evidence="10" type="ORF">PLXY2_LOCUS11074</name>
</gene>
<dbReference type="InterPro" id="IPR044775">
    <property type="entry name" value="MFS_ERD6/Tret1-like"/>
</dbReference>
<evidence type="ECO:0000256" key="5">
    <source>
        <dbReference type="ARBA" id="ARBA00023136"/>
    </source>
</evidence>
<protein>
    <submittedName>
        <fullName evidence="10">(diamondback moth) hypothetical protein</fullName>
    </submittedName>
</protein>
<dbReference type="PROSITE" id="PS50878">
    <property type="entry name" value="RT_POL"/>
    <property type="match status" value="1"/>
</dbReference>
<evidence type="ECO:0000259" key="9">
    <source>
        <dbReference type="PROSITE" id="PS50878"/>
    </source>
</evidence>
<dbReference type="PANTHER" id="PTHR48021">
    <property type="match status" value="1"/>
</dbReference>
<dbReference type="Proteomes" id="UP000653454">
    <property type="component" value="Unassembled WGS sequence"/>
</dbReference>
<sequence>MAIVVATEMEVERIILGLRNSSAVGCDGISTTVLKHARRSLLTPLTHIFNNCLLTGIFPECFKRALVHPIYKSGGRDSVTNYRPISVLPAVSKVLEKLLNSRLVNFLDKHKIISDRQFGFRRGLSTEDAVLTVTNEIVNKLDSGKKCVGIFLDLSKAFDTVSVPILLSKLENIGVRGLALDIFRSYLSNRSQRVKIEQHISEDECLSFGVPQGSVLGPTLFLIYINGLCNLPLSFSKIVTYADDTAVIVHGDDWPETQSRAEAALDEIGKWLRNNLLTLNPSKSTYITFAHRVSSQPSSDEFSMAVHSCDRPAGICGCPHLVRVPFTKYLGVILDSSLNWHQHISTLVSRVRKLIYIFRRLRDVANPEILKTVYLSLAQSILSYCIPAWGGADKTAMLRLERAQRAVLKVLASVVANLGTINTGMAFGFSAVALPQMQGANSTLPVTEDQASWIASLSSAGTPVGCILSGYLMDAIGRRPTLIVTEIPLILGWLLVAFAQNVPMLYVGRLLIGLGSGMVGAPARVYTCEVSQPHLRGMLGALASVGVSSGVLIQYVIGSATSWQILAGVSAIVPFISFVGMILLPETPNYLLQQDKREGAEKSLNKLRGSTCNVDEEIQRMITFKEKNHVDPLKTPREIIKALLSPSALKPFTILAVYFFIYQWCGVNTITFYAVEVFEASGSTLDKYWATITLGVIRVIFTVVGCILCRRCGRRLLTFVSAIGCGVTMITLSAYMYWLQYWKANNIVPVHTWIPVASIFLFTVACTLGYLIIPWVMIGEVYPTQIRGIVGGMTTCAAHLSVFSVVKTFPLIRHTRNDYGAFALYGTMSLFGTIFFYIFLPETKGKTLQEIEDYFCGRTKSLQKNNSKGELA</sequence>